<evidence type="ECO:0000256" key="1">
    <source>
        <dbReference type="SAM" id="MobiDB-lite"/>
    </source>
</evidence>
<proteinExistence type="predicted"/>
<gene>
    <name evidence="2" type="ORF">S01H1_57442</name>
</gene>
<name>X0WPA1_9ZZZZ</name>
<feature type="non-terminal residue" evidence="2">
    <location>
        <position position="1"/>
    </location>
</feature>
<reference evidence="2" key="1">
    <citation type="journal article" date="2014" name="Front. Microbiol.">
        <title>High frequency of phylogenetically diverse reductive dehalogenase-homologous genes in deep subseafloor sedimentary metagenomes.</title>
        <authorList>
            <person name="Kawai M."/>
            <person name="Futagami T."/>
            <person name="Toyoda A."/>
            <person name="Takaki Y."/>
            <person name="Nishi S."/>
            <person name="Hori S."/>
            <person name="Arai W."/>
            <person name="Tsubouchi T."/>
            <person name="Morono Y."/>
            <person name="Uchiyama I."/>
            <person name="Ito T."/>
            <person name="Fujiyama A."/>
            <person name="Inagaki F."/>
            <person name="Takami H."/>
        </authorList>
    </citation>
    <scope>NUCLEOTIDE SEQUENCE</scope>
    <source>
        <strain evidence="2">Expedition CK06-06</strain>
    </source>
</reference>
<comment type="caution">
    <text evidence="2">The sequence shown here is derived from an EMBL/GenBank/DDBJ whole genome shotgun (WGS) entry which is preliminary data.</text>
</comment>
<feature type="region of interest" description="Disordered" evidence="1">
    <location>
        <begin position="151"/>
        <end position="173"/>
    </location>
</feature>
<dbReference type="AlphaFoldDB" id="X0WPA1"/>
<accession>X0WPA1</accession>
<sequence>VKSLSEPGECLLATSHSTDPQIVKMPLIQRADIIEVSAQIVRQSNGVSMAYNMPVFSTQSSQDDPGDVKRETEYNVQGTTDEREETEETPFLCNAIELREITNELIETKKETLSGLAKKIEVNKGQLYRFLRKGEIPSEVLHLALSRYVGEPETPKETKRNGNLLPFPGGKNS</sequence>
<organism evidence="2">
    <name type="scientific">marine sediment metagenome</name>
    <dbReference type="NCBI Taxonomy" id="412755"/>
    <lineage>
        <taxon>unclassified sequences</taxon>
        <taxon>metagenomes</taxon>
        <taxon>ecological metagenomes</taxon>
    </lineage>
</organism>
<protein>
    <submittedName>
        <fullName evidence="2">Uncharacterized protein</fullName>
    </submittedName>
</protein>
<dbReference type="EMBL" id="BARS01037460">
    <property type="protein sequence ID" value="GAG26353.1"/>
    <property type="molecule type" value="Genomic_DNA"/>
</dbReference>
<evidence type="ECO:0000313" key="2">
    <source>
        <dbReference type="EMBL" id="GAG26353.1"/>
    </source>
</evidence>